<dbReference type="Proteomes" id="UP000605848">
    <property type="component" value="Unassembled WGS sequence"/>
</dbReference>
<dbReference type="GO" id="GO:0090729">
    <property type="term" value="F:toxin activity"/>
    <property type="evidence" value="ECO:0007669"/>
    <property type="project" value="UniProtKB-KW"/>
</dbReference>
<dbReference type="InterPro" id="IPR050557">
    <property type="entry name" value="RTX_toxin/Mannuronan_C5-epim"/>
</dbReference>
<dbReference type="AlphaFoldDB" id="A0A937D0M4"/>
<evidence type="ECO:0000256" key="4">
    <source>
        <dbReference type="ARBA" id="ARBA00022656"/>
    </source>
</evidence>
<dbReference type="Gene3D" id="2.150.10.10">
    <property type="entry name" value="Serralysin-like metalloprotease, C-terminal"/>
    <property type="match status" value="4"/>
</dbReference>
<evidence type="ECO:0000313" key="10">
    <source>
        <dbReference type="Proteomes" id="UP000605848"/>
    </source>
</evidence>
<dbReference type="SUPFAM" id="SSF51120">
    <property type="entry name" value="beta-Roll"/>
    <property type="match status" value="3"/>
</dbReference>
<dbReference type="GO" id="GO:0005576">
    <property type="term" value="C:extracellular region"/>
    <property type="evidence" value="ECO:0007669"/>
    <property type="project" value="UniProtKB-SubCell"/>
</dbReference>
<dbReference type="InterPro" id="IPR017853">
    <property type="entry name" value="GH"/>
</dbReference>
<keyword evidence="10" id="KW-1185">Reference proteome</keyword>
<dbReference type="Gene3D" id="3.20.20.80">
    <property type="entry name" value="Glycosidases"/>
    <property type="match status" value="1"/>
</dbReference>
<gene>
    <name evidence="9" type="ORF">JKG68_04340</name>
</gene>
<keyword evidence="7" id="KW-0472">Membrane</keyword>
<feature type="region of interest" description="Disordered" evidence="8">
    <location>
        <begin position="494"/>
        <end position="517"/>
    </location>
</feature>
<dbReference type="SUPFAM" id="SSF51445">
    <property type="entry name" value="(Trans)glycosidases"/>
    <property type="match status" value="1"/>
</dbReference>
<keyword evidence="3" id="KW-0964">Secreted</keyword>
<dbReference type="GO" id="GO:0005509">
    <property type="term" value="F:calcium ion binding"/>
    <property type="evidence" value="ECO:0007669"/>
    <property type="project" value="InterPro"/>
</dbReference>
<dbReference type="Pfam" id="PF00353">
    <property type="entry name" value="HemolysinCabind"/>
    <property type="match status" value="5"/>
</dbReference>
<dbReference type="InterPro" id="IPR018511">
    <property type="entry name" value="Hemolysin-typ_Ca-bd_CS"/>
</dbReference>
<dbReference type="InterPro" id="IPR001343">
    <property type="entry name" value="Hemolysn_Ca-bd"/>
</dbReference>
<keyword evidence="4" id="KW-0800">Toxin</keyword>
<dbReference type="PROSITE" id="PS00330">
    <property type="entry name" value="HEMOLYSIN_CALCIUM"/>
    <property type="match status" value="6"/>
</dbReference>
<dbReference type="InterPro" id="IPR011049">
    <property type="entry name" value="Serralysin-like_metalloprot_C"/>
</dbReference>
<keyword evidence="5" id="KW-0677">Repeat</keyword>
<evidence type="ECO:0000256" key="1">
    <source>
        <dbReference type="ARBA" id="ARBA00004370"/>
    </source>
</evidence>
<keyword evidence="6" id="KW-0843">Virulence</keyword>
<accession>A0A937D0M4</accession>
<evidence type="ECO:0000256" key="5">
    <source>
        <dbReference type="ARBA" id="ARBA00022737"/>
    </source>
</evidence>
<dbReference type="CDD" id="cd19608">
    <property type="entry name" value="GH113_mannanase-like"/>
    <property type="match status" value="1"/>
</dbReference>
<comment type="caution">
    <text evidence="9">The sequence shown here is derived from an EMBL/GenBank/DDBJ whole genome shotgun (WGS) entry which is preliminary data.</text>
</comment>
<evidence type="ECO:0000256" key="8">
    <source>
        <dbReference type="SAM" id="MobiDB-lite"/>
    </source>
</evidence>
<sequence length="793" mass="85875">MPKLFDFQAESMPSWWDGNYQMPWSKENLELIAQDGASQVVIVPTVYMDSLTSTKVYRDNNDPGGISVGTETYPGTDDLINFEGSRTESDASIRVAIERAKALGLEIIFKLHVNIQNEDWNALIGPPKKNADGTPLTEPQKKAWADAWFASYKEAVVHYAKLAQEHGATAFAIGNECESMTGSQYREYWVDIIEAVREVYDGQLTYAATWTEALNVSFWDKLDYMGANPYISFTQDNKNPSLQQLIDGWTKPSEIWGVKTPIEDRFGENMSAIDALKRIAEQYGKKLIFTEVGFRSLDGSNATPWMWGNGDIDELEQLNMHKAFYKIITDRVDEGWLGGYWHWNYDAGMDVSDPAPDDGFNTHGKRADALIEQYFKDPRSIVGRSLSGTAADDTITGGFNHDTLAGGAGNDLLRGGAGADIFIYAGGDGADIISDFNFGQGDKIALMNTGTLTFADLQISTTTGGYVVSFAAGGSLTILTSETLSADWFAFNGTGQPGPSTRPSSGDDHVTGTTKGNTIDALEGNDVIDGLAGNDKLTGNAGDDTIDGGLGNDALYGGVGEDFIDGGTGTDRIYGSAGYDILYGGAGNDQIRGEDDDDMLYGDVGNDLIRGGNGADFIDGGEGTDKLYGDAGNDRIDGGKGNDLIQGGSGADRIDGDDGDDKIYGGNGNDVLDGWFGKDQIWGGAGNDVLGAGAGNDKLWGGTGSDRFVFNEGTGSDIVYDFKVKQNEMLLIRHNINQTGIVDFDTLKPHMKQVGKNVVMELGKYEWVEGPDVLTIVNVQLKDLKEEHFYFYW</sequence>
<dbReference type="InterPro" id="IPR055151">
    <property type="entry name" value="GH113"/>
</dbReference>
<dbReference type="PRINTS" id="PR00313">
    <property type="entry name" value="CABNDNGRPT"/>
</dbReference>
<protein>
    <recommendedName>
        <fullName evidence="11">Calcium-binding protein</fullName>
    </recommendedName>
</protein>
<dbReference type="PANTHER" id="PTHR38340">
    <property type="entry name" value="S-LAYER PROTEIN"/>
    <property type="match status" value="1"/>
</dbReference>
<dbReference type="Pfam" id="PF22612">
    <property type="entry name" value="GH113"/>
    <property type="match status" value="1"/>
</dbReference>
<evidence type="ECO:0008006" key="11">
    <source>
        <dbReference type="Google" id="ProtNLM"/>
    </source>
</evidence>
<evidence type="ECO:0000256" key="2">
    <source>
        <dbReference type="ARBA" id="ARBA00004613"/>
    </source>
</evidence>
<dbReference type="RefSeq" id="WP_202056180.1">
    <property type="nucleotide sequence ID" value="NZ_JAEQMY010000004.1"/>
</dbReference>
<dbReference type="PANTHER" id="PTHR38340:SF1">
    <property type="entry name" value="S-LAYER PROTEIN"/>
    <property type="match status" value="1"/>
</dbReference>
<evidence type="ECO:0000256" key="7">
    <source>
        <dbReference type="ARBA" id="ARBA00023136"/>
    </source>
</evidence>
<evidence type="ECO:0000313" key="9">
    <source>
        <dbReference type="EMBL" id="MBL0403185.1"/>
    </source>
</evidence>
<evidence type="ECO:0000256" key="6">
    <source>
        <dbReference type="ARBA" id="ARBA00023026"/>
    </source>
</evidence>
<name>A0A937D0M4_9HYPH</name>
<dbReference type="GO" id="GO:0016020">
    <property type="term" value="C:membrane"/>
    <property type="evidence" value="ECO:0007669"/>
    <property type="project" value="UniProtKB-SubCell"/>
</dbReference>
<dbReference type="PRINTS" id="PR01488">
    <property type="entry name" value="RTXTOXINA"/>
</dbReference>
<evidence type="ECO:0000256" key="3">
    <source>
        <dbReference type="ARBA" id="ARBA00022525"/>
    </source>
</evidence>
<dbReference type="InterPro" id="IPR003995">
    <property type="entry name" value="RTX_toxin_determinant-A"/>
</dbReference>
<feature type="compositionally biased region" description="Polar residues" evidence="8">
    <location>
        <begin position="494"/>
        <end position="504"/>
    </location>
</feature>
<reference evidence="9" key="1">
    <citation type="submission" date="2021-01" db="EMBL/GenBank/DDBJ databases">
        <title>Microvirga sp.</title>
        <authorList>
            <person name="Kim M.K."/>
        </authorList>
    </citation>
    <scope>NUCLEOTIDE SEQUENCE</scope>
    <source>
        <strain evidence="9">5420S-16</strain>
    </source>
</reference>
<proteinExistence type="predicted"/>
<comment type="subcellular location">
    <subcellularLocation>
        <location evidence="1">Membrane</location>
    </subcellularLocation>
    <subcellularLocation>
        <location evidence="2">Secreted</location>
    </subcellularLocation>
</comment>
<dbReference type="EMBL" id="JAEQMY010000004">
    <property type="protein sequence ID" value="MBL0403185.1"/>
    <property type="molecule type" value="Genomic_DNA"/>
</dbReference>
<organism evidence="9 10">
    <name type="scientific">Microvirga aerilata</name>
    <dbReference type="NCBI Taxonomy" id="670292"/>
    <lineage>
        <taxon>Bacteria</taxon>
        <taxon>Pseudomonadati</taxon>
        <taxon>Pseudomonadota</taxon>
        <taxon>Alphaproteobacteria</taxon>
        <taxon>Hyphomicrobiales</taxon>
        <taxon>Methylobacteriaceae</taxon>
        <taxon>Microvirga</taxon>
    </lineage>
</organism>